<sequence>MDLSEFEITPLARVRIAEERFLVAASSALLAPNQVKNQAQRSKVSFANKVRGDQPQHLDVEDLPTPEIKGNMPSIKLPKKAVERGRLYCKYCLVGRFDLQKIKLEDIWVEEEEGISFVRDIEVVKMPKLRGHRKSSGSPGNENVECSGGTQETEATKKEVNFVIRDRF</sequence>
<dbReference type="EMBL" id="JADFTS010000004">
    <property type="protein sequence ID" value="KAF9610546.1"/>
    <property type="molecule type" value="Genomic_DNA"/>
</dbReference>
<reference evidence="2 3" key="1">
    <citation type="submission" date="2020-10" db="EMBL/GenBank/DDBJ databases">
        <title>The Coptis chinensis genome and diversification of protoberbering-type alkaloids.</title>
        <authorList>
            <person name="Wang B."/>
            <person name="Shu S."/>
            <person name="Song C."/>
            <person name="Liu Y."/>
        </authorList>
    </citation>
    <scope>NUCLEOTIDE SEQUENCE [LARGE SCALE GENOMIC DNA]</scope>
    <source>
        <strain evidence="2">HL-2020</strain>
        <tissue evidence="2">Leaf</tissue>
    </source>
</reference>
<comment type="caution">
    <text evidence="2">The sequence shown here is derived from an EMBL/GenBank/DDBJ whole genome shotgun (WGS) entry which is preliminary data.</text>
</comment>
<keyword evidence="3" id="KW-1185">Reference proteome</keyword>
<dbReference type="OrthoDB" id="1420620at2759"/>
<evidence type="ECO:0000313" key="3">
    <source>
        <dbReference type="Proteomes" id="UP000631114"/>
    </source>
</evidence>
<feature type="region of interest" description="Disordered" evidence="1">
    <location>
        <begin position="130"/>
        <end position="154"/>
    </location>
</feature>
<organism evidence="2 3">
    <name type="scientific">Coptis chinensis</name>
    <dbReference type="NCBI Taxonomy" id="261450"/>
    <lineage>
        <taxon>Eukaryota</taxon>
        <taxon>Viridiplantae</taxon>
        <taxon>Streptophyta</taxon>
        <taxon>Embryophyta</taxon>
        <taxon>Tracheophyta</taxon>
        <taxon>Spermatophyta</taxon>
        <taxon>Magnoliopsida</taxon>
        <taxon>Ranunculales</taxon>
        <taxon>Ranunculaceae</taxon>
        <taxon>Coptidoideae</taxon>
        <taxon>Coptis</taxon>
    </lineage>
</organism>
<dbReference type="Proteomes" id="UP000631114">
    <property type="component" value="Unassembled WGS sequence"/>
</dbReference>
<dbReference type="AlphaFoldDB" id="A0A835I3E0"/>
<evidence type="ECO:0000256" key="1">
    <source>
        <dbReference type="SAM" id="MobiDB-lite"/>
    </source>
</evidence>
<gene>
    <name evidence="2" type="ORF">IFM89_023211</name>
</gene>
<accession>A0A835I3E0</accession>
<protein>
    <submittedName>
        <fullName evidence="2">Uncharacterized protein</fullName>
    </submittedName>
</protein>
<evidence type="ECO:0000313" key="2">
    <source>
        <dbReference type="EMBL" id="KAF9610546.1"/>
    </source>
</evidence>
<proteinExistence type="predicted"/>
<name>A0A835I3E0_9MAGN</name>